<dbReference type="SUPFAM" id="SSF55469">
    <property type="entry name" value="FMN-dependent nitroreductase-like"/>
    <property type="match status" value="1"/>
</dbReference>
<dbReference type="Gene3D" id="3.40.109.10">
    <property type="entry name" value="NADH Oxidase"/>
    <property type="match status" value="1"/>
</dbReference>
<dbReference type="InterPro" id="IPR050627">
    <property type="entry name" value="Nitroreductase/BluB"/>
</dbReference>
<feature type="compositionally biased region" description="Polar residues" evidence="1">
    <location>
        <begin position="203"/>
        <end position="213"/>
    </location>
</feature>
<dbReference type="PANTHER" id="PTHR23026:SF123">
    <property type="entry name" value="NAD(P)H NITROREDUCTASE RV3131-RELATED"/>
    <property type="match status" value="1"/>
</dbReference>
<comment type="caution">
    <text evidence="3">The sequence shown here is derived from an EMBL/GenBank/DDBJ whole genome shotgun (WGS) entry which is preliminary data.</text>
</comment>
<dbReference type="RefSeq" id="WP_284378963.1">
    <property type="nucleotide sequence ID" value="NZ_BSNN01000006.1"/>
</dbReference>
<gene>
    <name evidence="3" type="ORF">GCM10007939_21610</name>
</gene>
<dbReference type="PANTHER" id="PTHR23026">
    <property type="entry name" value="NADPH NITROREDUCTASE"/>
    <property type="match status" value="1"/>
</dbReference>
<keyword evidence="4" id="KW-1185">Reference proteome</keyword>
<dbReference type="EMBL" id="BSNN01000006">
    <property type="protein sequence ID" value="GLQ35877.1"/>
    <property type="molecule type" value="Genomic_DNA"/>
</dbReference>
<reference evidence="4" key="1">
    <citation type="journal article" date="2019" name="Int. J. Syst. Evol. Microbiol.">
        <title>The Global Catalogue of Microorganisms (GCM) 10K type strain sequencing project: providing services to taxonomists for standard genome sequencing and annotation.</title>
        <authorList>
            <consortium name="The Broad Institute Genomics Platform"/>
            <consortium name="The Broad Institute Genome Sequencing Center for Infectious Disease"/>
            <person name="Wu L."/>
            <person name="Ma J."/>
        </authorList>
    </citation>
    <scope>NUCLEOTIDE SEQUENCE [LARGE SCALE GENOMIC DNA]</scope>
    <source>
        <strain evidence="4">NBRC 110140</strain>
    </source>
</reference>
<dbReference type="InterPro" id="IPR029479">
    <property type="entry name" value="Nitroreductase"/>
</dbReference>
<evidence type="ECO:0000259" key="2">
    <source>
        <dbReference type="Pfam" id="PF00881"/>
    </source>
</evidence>
<sequence length="213" mass="23534">MDTAPDFGADFQAELRQLLEWRRDVRHFTTDPVDEDILATCLAAFDTAPSVGLSQPWRIVDLRSPDARAKALENFKACNQTALSGYDGSRAELYASLKLTGMQDAPIQLAVFCDETTPKGAGLGANTMPEMRRYSVVCAIMSFWMLARAHGLGLGWVSILDPDQLRRDLDLPADWALVGYLCLGIAAQDTETPELETAGWEQRAQQPSTLIKR</sequence>
<evidence type="ECO:0000313" key="3">
    <source>
        <dbReference type="EMBL" id="GLQ35877.1"/>
    </source>
</evidence>
<proteinExistence type="predicted"/>
<organism evidence="3 4">
    <name type="scientific">Amylibacter marinus</name>
    <dbReference type="NCBI Taxonomy" id="1475483"/>
    <lineage>
        <taxon>Bacteria</taxon>
        <taxon>Pseudomonadati</taxon>
        <taxon>Pseudomonadota</taxon>
        <taxon>Alphaproteobacteria</taxon>
        <taxon>Rhodobacterales</taxon>
        <taxon>Paracoccaceae</taxon>
        <taxon>Amylibacter</taxon>
    </lineage>
</organism>
<feature type="domain" description="Nitroreductase" evidence="2">
    <location>
        <begin position="20"/>
        <end position="184"/>
    </location>
</feature>
<accession>A0ABQ5VWS6</accession>
<evidence type="ECO:0000313" key="4">
    <source>
        <dbReference type="Proteomes" id="UP001156694"/>
    </source>
</evidence>
<dbReference type="NCBIfam" id="TIGR02476">
    <property type="entry name" value="BluB"/>
    <property type="match status" value="1"/>
</dbReference>
<dbReference type="Pfam" id="PF00881">
    <property type="entry name" value="Nitroreductase"/>
    <property type="match status" value="1"/>
</dbReference>
<feature type="region of interest" description="Disordered" evidence="1">
    <location>
        <begin position="194"/>
        <end position="213"/>
    </location>
</feature>
<protein>
    <submittedName>
        <fullName evidence="3">5,6-dimethylbenzimidazole synthase</fullName>
    </submittedName>
</protein>
<dbReference type="InterPro" id="IPR012825">
    <property type="entry name" value="BluB"/>
</dbReference>
<dbReference type="Proteomes" id="UP001156694">
    <property type="component" value="Unassembled WGS sequence"/>
</dbReference>
<name>A0ABQ5VWS6_9RHOB</name>
<dbReference type="CDD" id="cd02145">
    <property type="entry name" value="BluB"/>
    <property type="match status" value="1"/>
</dbReference>
<evidence type="ECO:0000256" key="1">
    <source>
        <dbReference type="SAM" id="MobiDB-lite"/>
    </source>
</evidence>
<dbReference type="InterPro" id="IPR000415">
    <property type="entry name" value="Nitroreductase-like"/>
</dbReference>